<evidence type="ECO:0000256" key="1">
    <source>
        <dbReference type="ARBA" id="ARBA00012528"/>
    </source>
</evidence>
<keyword evidence="3" id="KW-1133">Transmembrane helix</keyword>
<dbReference type="SUPFAM" id="SSF55073">
    <property type="entry name" value="Nucleotide cyclase"/>
    <property type="match status" value="1"/>
</dbReference>
<protein>
    <recommendedName>
        <fullName evidence="1">diguanylate cyclase</fullName>
        <ecNumber evidence="1">2.7.7.65</ecNumber>
    </recommendedName>
</protein>
<dbReference type="PANTHER" id="PTHR45138">
    <property type="entry name" value="REGULATORY COMPONENTS OF SENSORY TRANSDUCTION SYSTEM"/>
    <property type="match status" value="1"/>
</dbReference>
<dbReference type="PROSITE" id="PS50887">
    <property type="entry name" value="GGDEF"/>
    <property type="match status" value="1"/>
</dbReference>
<reference evidence="5 6" key="1">
    <citation type="submission" date="2016-09" db="EMBL/GenBank/DDBJ databases">
        <title>Genomic Taxonomy of the Vibrionaceae.</title>
        <authorList>
            <person name="Gonzalez-Castillo A."/>
            <person name="Gomez-Gil B."/>
            <person name="Enciso-Ibarra K."/>
        </authorList>
    </citation>
    <scope>NUCLEOTIDE SEQUENCE [LARGE SCALE GENOMIC DNA]</scope>
    <source>
        <strain evidence="5 6">CAIM 1731</strain>
    </source>
</reference>
<dbReference type="Proteomes" id="UP000186206">
    <property type="component" value="Unassembled WGS sequence"/>
</dbReference>
<keyword evidence="6" id="KW-1185">Reference proteome</keyword>
<gene>
    <name evidence="5" type="ORF">BIY21_14885</name>
</gene>
<dbReference type="NCBIfam" id="TIGR00254">
    <property type="entry name" value="GGDEF"/>
    <property type="match status" value="1"/>
</dbReference>
<dbReference type="CDD" id="cd01949">
    <property type="entry name" value="GGDEF"/>
    <property type="match status" value="1"/>
</dbReference>
<dbReference type="Gene3D" id="3.30.70.270">
    <property type="match status" value="1"/>
</dbReference>
<dbReference type="EC" id="2.7.7.65" evidence="1"/>
<dbReference type="InterPro" id="IPR043128">
    <property type="entry name" value="Rev_trsase/Diguanyl_cyclase"/>
</dbReference>
<organism evidence="5 6">
    <name type="scientific">Vibrio ponticus</name>
    <dbReference type="NCBI Taxonomy" id="265668"/>
    <lineage>
        <taxon>Bacteria</taxon>
        <taxon>Pseudomonadati</taxon>
        <taxon>Pseudomonadota</taxon>
        <taxon>Gammaproteobacteria</taxon>
        <taxon>Vibrionales</taxon>
        <taxon>Vibrionaceae</taxon>
        <taxon>Vibrio</taxon>
    </lineage>
</organism>
<name>A0ABX3FCP2_9VIBR</name>
<dbReference type="InterPro" id="IPR029787">
    <property type="entry name" value="Nucleotide_cyclase"/>
</dbReference>
<comment type="caution">
    <text evidence="5">The sequence shown here is derived from an EMBL/GenBank/DDBJ whole genome shotgun (WGS) entry which is preliminary data.</text>
</comment>
<dbReference type="Pfam" id="PF00990">
    <property type="entry name" value="GGDEF"/>
    <property type="match status" value="1"/>
</dbReference>
<dbReference type="InterPro" id="IPR000160">
    <property type="entry name" value="GGDEF_dom"/>
</dbReference>
<comment type="catalytic activity">
    <reaction evidence="2">
        <text>2 GTP = 3',3'-c-di-GMP + 2 diphosphate</text>
        <dbReference type="Rhea" id="RHEA:24898"/>
        <dbReference type="ChEBI" id="CHEBI:33019"/>
        <dbReference type="ChEBI" id="CHEBI:37565"/>
        <dbReference type="ChEBI" id="CHEBI:58805"/>
        <dbReference type="EC" id="2.7.7.65"/>
    </reaction>
</comment>
<sequence>MVDSIRTAILIVVVFSLLNVAHYYMNLRVFRDNLVDTTLYRTTNYITRTLNDVNQTYAYASHVLAGVYASKLQEGYSTSDMLTELKQTMKMLSVKNVGLVDIRKNLYIDSFGSVLTLDITSDRDKWIQEFVNKPIEYRYNFYDPDEVEYDALYSFFHDHKIKDNNGEVIGIFGIGIDYEAFYERIKGLDDNIFVSFVTLGGEVRLPKNVKGESIFNLFPTMTSERFQSSSHEDQIFWQYDDSQTFLVYFHYLQDINRVLLLKLDVSEYYNESKIQHFYSFLLGLAVTVLVVFANLALSIFQNKQLKHSAFYDSLTQCRNRNYLENQIKKSSYWQFIKQNGYSMIAFDIDYFKNINDSYGHAEGDRVLKQVAEIVKSSLRETDEFLRLGGDEFLILLNLNAKQTISIANRINQHVVKETMVSLSIGITEVIDQDSFESAMERASSALYQAKNNGRNQVAVRWVDNVQ</sequence>
<feature type="domain" description="GGDEF" evidence="4">
    <location>
        <begin position="339"/>
        <end position="462"/>
    </location>
</feature>
<dbReference type="EMBL" id="MJMI01000104">
    <property type="protein sequence ID" value="OLQ89719.1"/>
    <property type="molecule type" value="Genomic_DNA"/>
</dbReference>
<dbReference type="InterPro" id="IPR050469">
    <property type="entry name" value="Diguanylate_Cyclase"/>
</dbReference>
<accession>A0ABX3FCP2</accession>
<dbReference type="SMART" id="SM00267">
    <property type="entry name" value="GGDEF"/>
    <property type="match status" value="1"/>
</dbReference>
<evidence type="ECO:0000256" key="3">
    <source>
        <dbReference type="SAM" id="Phobius"/>
    </source>
</evidence>
<feature type="transmembrane region" description="Helical" evidence="3">
    <location>
        <begin position="7"/>
        <end position="25"/>
    </location>
</feature>
<evidence type="ECO:0000256" key="2">
    <source>
        <dbReference type="ARBA" id="ARBA00034247"/>
    </source>
</evidence>
<dbReference type="PANTHER" id="PTHR45138:SF9">
    <property type="entry name" value="DIGUANYLATE CYCLASE DGCM-RELATED"/>
    <property type="match status" value="1"/>
</dbReference>
<evidence type="ECO:0000259" key="4">
    <source>
        <dbReference type="PROSITE" id="PS50887"/>
    </source>
</evidence>
<keyword evidence="3" id="KW-0812">Transmembrane</keyword>
<dbReference type="RefSeq" id="WP_075650290.1">
    <property type="nucleotide sequence ID" value="NZ_AP019658.1"/>
</dbReference>
<evidence type="ECO:0000313" key="6">
    <source>
        <dbReference type="Proteomes" id="UP000186206"/>
    </source>
</evidence>
<keyword evidence="3" id="KW-0472">Membrane</keyword>
<evidence type="ECO:0000313" key="5">
    <source>
        <dbReference type="EMBL" id="OLQ89719.1"/>
    </source>
</evidence>
<proteinExistence type="predicted"/>
<feature type="transmembrane region" description="Helical" evidence="3">
    <location>
        <begin position="277"/>
        <end position="300"/>
    </location>
</feature>